<organism evidence="1 2">
    <name type="scientific">Artomyces pyxidatus</name>
    <dbReference type="NCBI Taxonomy" id="48021"/>
    <lineage>
        <taxon>Eukaryota</taxon>
        <taxon>Fungi</taxon>
        <taxon>Dikarya</taxon>
        <taxon>Basidiomycota</taxon>
        <taxon>Agaricomycotina</taxon>
        <taxon>Agaricomycetes</taxon>
        <taxon>Russulales</taxon>
        <taxon>Auriscalpiaceae</taxon>
        <taxon>Artomyces</taxon>
    </lineage>
</organism>
<sequence length="470" mass="50516">MSTISDNVELAMRLPLPPSTSSVRLGSVSFDEGSLSSQPSRNETSLAPVDGGFGAWSFLVGAFLVETIVWGFPNTFGVFLQAYLEDPKILSQPHASSILPLVGTLSSGIIYCSGPVIYPFTSRFPYHRRTAMSIGTLLCWASLFGASYATTVIELVCLQGVLYALGGSLLYAPTISYMSEWFVKRRGLANGIIFAGTAIGGLLLPLIMPQLIRAHGTPLTLRYLSFAVVGALLPTLSFVRPRLPEHRVHGPGRRIDDYAWARNWNWWVLVVANTVQGFAYFLPIVWLPTYASAINRGSSTSALSVALLNGASVFGRIALGSLSDHLSPWFLALSTLLTTSLVTFVFWGLAGHETTGILAFGVLYGLLAGGWSSLWTGFVRPIAKDDPTLSTSLYGFLMLSRGVGNVLSTPISTALSAPPSGVIAHEKTGFDVANGRFEKMIIYVGTCFAGATVVAMVGWGGERVISRRTR</sequence>
<gene>
    <name evidence="1" type="ORF">BV25DRAFT_1969893</name>
</gene>
<keyword evidence="2" id="KW-1185">Reference proteome</keyword>
<reference evidence="1" key="2">
    <citation type="journal article" date="2022" name="New Phytol.">
        <title>Evolutionary transition to the ectomycorrhizal habit in the genomes of a hyperdiverse lineage of mushroom-forming fungi.</title>
        <authorList>
            <person name="Looney B."/>
            <person name="Miyauchi S."/>
            <person name="Morin E."/>
            <person name="Drula E."/>
            <person name="Courty P.E."/>
            <person name="Kohler A."/>
            <person name="Kuo A."/>
            <person name="LaButti K."/>
            <person name="Pangilinan J."/>
            <person name="Lipzen A."/>
            <person name="Riley R."/>
            <person name="Andreopoulos W."/>
            <person name="He G."/>
            <person name="Johnson J."/>
            <person name="Nolan M."/>
            <person name="Tritt A."/>
            <person name="Barry K.W."/>
            <person name="Grigoriev I.V."/>
            <person name="Nagy L.G."/>
            <person name="Hibbett D."/>
            <person name="Henrissat B."/>
            <person name="Matheny P.B."/>
            <person name="Labbe J."/>
            <person name="Martin F.M."/>
        </authorList>
    </citation>
    <scope>NUCLEOTIDE SEQUENCE</scope>
    <source>
        <strain evidence="1">HHB10654</strain>
    </source>
</reference>
<reference evidence="1" key="1">
    <citation type="submission" date="2021-03" db="EMBL/GenBank/DDBJ databases">
        <authorList>
            <consortium name="DOE Joint Genome Institute"/>
            <person name="Ahrendt S."/>
            <person name="Looney B.P."/>
            <person name="Miyauchi S."/>
            <person name="Morin E."/>
            <person name="Drula E."/>
            <person name="Courty P.E."/>
            <person name="Chicoki N."/>
            <person name="Fauchery L."/>
            <person name="Kohler A."/>
            <person name="Kuo A."/>
            <person name="Labutti K."/>
            <person name="Pangilinan J."/>
            <person name="Lipzen A."/>
            <person name="Riley R."/>
            <person name="Andreopoulos W."/>
            <person name="He G."/>
            <person name="Johnson J."/>
            <person name="Barry K.W."/>
            <person name="Grigoriev I.V."/>
            <person name="Nagy L."/>
            <person name="Hibbett D."/>
            <person name="Henrissat B."/>
            <person name="Matheny P.B."/>
            <person name="Labbe J."/>
            <person name="Martin F."/>
        </authorList>
    </citation>
    <scope>NUCLEOTIDE SEQUENCE</scope>
    <source>
        <strain evidence="1">HHB10654</strain>
    </source>
</reference>
<evidence type="ECO:0000313" key="2">
    <source>
        <dbReference type="Proteomes" id="UP000814140"/>
    </source>
</evidence>
<comment type="caution">
    <text evidence="1">The sequence shown here is derived from an EMBL/GenBank/DDBJ whole genome shotgun (WGS) entry which is preliminary data.</text>
</comment>
<name>A0ACB8SPF0_9AGAM</name>
<protein>
    <submittedName>
        <fullName evidence="1">MFS general substrate transporter</fullName>
    </submittedName>
</protein>
<dbReference type="Proteomes" id="UP000814140">
    <property type="component" value="Unassembled WGS sequence"/>
</dbReference>
<evidence type="ECO:0000313" key="1">
    <source>
        <dbReference type="EMBL" id="KAI0057776.1"/>
    </source>
</evidence>
<accession>A0ACB8SPF0</accession>
<dbReference type="EMBL" id="MU277242">
    <property type="protein sequence ID" value="KAI0057776.1"/>
    <property type="molecule type" value="Genomic_DNA"/>
</dbReference>
<proteinExistence type="predicted"/>